<feature type="region of interest" description="Disordered" evidence="5">
    <location>
        <begin position="1"/>
        <end position="44"/>
    </location>
</feature>
<dbReference type="AlphaFoldDB" id="A0A4P7SNK0"/>
<dbReference type="RefSeq" id="WP_135972121.1">
    <property type="nucleotide sequence ID" value="NZ_CP039291.1"/>
</dbReference>
<feature type="transmembrane region" description="Helical" evidence="6">
    <location>
        <begin position="65"/>
        <end position="83"/>
    </location>
</feature>
<reference evidence="8 9" key="1">
    <citation type="submission" date="2019-04" db="EMBL/GenBank/DDBJ databases">
        <title>Isolation and identification of Cellulomonas shaoxiangyii sp. Nov. isolated from feces of the Tibetan antelopes (Pantholops hodgsonii) in the Qinghai-Tibet plateau of China.</title>
        <authorList>
            <person name="Tian Z."/>
        </authorList>
    </citation>
    <scope>NUCLEOTIDE SEQUENCE [LARGE SCALE GENOMIC DNA]</scope>
    <source>
        <strain evidence="8 9">Z28</strain>
    </source>
</reference>
<sequence>MSTAHRTTEPDGAGPARRSAAGPDPRRPAGPDPRVPGPRRTGGPAGLVARTAVVHLRSSFRNAEFAVGAVAVPVLLYAMFGLPNASSRLPGGTRIGLAMLVSLTAYGVVSLALFTFGENVAKDRGRGWLRTLRATPFPTAAYLGGASLTAAVHALLVVAGTGLLAALAGGVRLDVAQWAAFAGIMTAGVLVFSTLGFAIAYLARPRAAVVVANLLFLPLAFASGFFFPLSELPDVIGDLAVYLPTFHFGQLAYRAVMPASDVAVFTGAATQPVAVHLAWVLVSAVLLGAVALAAARREAVTRRA</sequence>
<feature type="compositionally biased region" description="Low complexity" evidence="5">
    <location>
        <begin position="10"/>
        <end position="23"/>
    </location>
</feature>
<evidence type="ECO:0000313" key="8">
    <source>
        <dbReference type="EMBL" id="QCB94846.1"/>
    </source>
</evidence>
<keyword evidence="9" id="KW-1185">Reference proteome</keyword>
<dbReference type="Pfam" id="PF01061">
    <property type="entry name" value="ABC2_membrane"/>
    <property type="match status" value="1"/>
</dbReference>
<proteinExistence type="predicted"/>
<feature type="domain" description="ABC-2 type transporter transmembrane" evidence="7">
    <location>
        <begin position="57"/>
        <end position="248"/>
    </location>
</feature>
<evidence type="ECO:0000256" key="1">
    <source>
        <dbReference type="ARBA" id="ARBA00004141"/>
    </source>
</evidence>
<dbReference type="EMBL" id="CP039291">
    <property type="protein sequence ID" value="QCB94846.1"/>
    <property type="molecule type" value="Genomic_DNA"/>
</dbReference>
<name>A0A4P7SNK0_9CELL</name>
<feature type="transmembrane region" description="Helical" evidence="6">
    <location>
        <begin position="137"/>
        <end position="166"/>
    </location>
</feature>
<evidence type="ECO:0000256" key="3">
    <source>
        <dbReference type="ARBA" id="ARBA00022989"/>
    </source>
</evidence>
<evidence type="ECO:0000313" key="9">
    <source>
        <dbReference type="Proteomes" id="UP000296469"/>
    </source>
</evidence>
<feature type="transmembrane region" description="Helical" evidence="6">
    <location>
        <begin position="273"/>
        <end position="295"/>
    </location>
</feature>
<organism evidence="8 9">
    <name type="scientific">Cellulomonas shaoxiangyii</name>
    <dbReference type="NCBI Taxonomy" id="2566013"/>
    <lineage>
        <taxon>Bacteria</taxon>
        <taxon>Bacillati</taxon>
        <taxon>Actinomycetota</taxon>
        <taxon>Actinomycetes</taxon>
        <taxon>Micrococcales</taxon>
        <taxon>Cellulomonadaceae</taxon>
        <taxon>Cellulomonas</taxon>
    </lineage>
</organism>
<accession>A0A4P7SNK0</accession>
<feature type="transmembrane region" description="Helical" evidence="6">
    <location>
        <begin position="95"/>
        <end position="116"/>
    </location>
</feature>
<feature type="transmembrane region" description="Helical" evidence="6">
    <location>
        <begin position="178"/>
        <end position="203"/>
    </location>
</feature>
<evidence type="ECO:0000256" key="2">
    <source>
        <dbReference type="ARBA" id="ARBA00022692"/>
    </source>
</evidence>
<keyword evidence="4 6" id="KW-0472">Membrane</keyword>
<dbReference type="GO" id="GO:0016020">
    <property type="term" value="C:membrane"/>
    <property type="evidence" value="ECO:0007669"/>
    <property type="project" value="UniProtKB-SubCell"/>
</dbReference>
<dbReference type="PANTHER" id="PTHR43229:SF2">
    <property type="entry name" value="NODULATION PROTEIN J"/>
    <property type="match status" value="1"/>
</dbReference>
<dbReference type="GO" id="GO:0140359">
    <property type="term" value="F:ABC-type transporter activity"/>
    <property type="evidence" value="ECO:0007669"/>
    <property type="project" value="InterPro"/>
</dbReference>
<dbReference type="InterPro" id="IPR051784">
    <property type="entry name" value="Nod_factor_ABC_transporter"/>
</dbReference>
<dbReference type="OrthoDB" id="9786643at2"/>
<keyword evidence="2 6" id="KW-0812">Transmembrane</keyword>
<feature type="transmembrane region" description="Helical" evidence="6">
    <location>
        <begin position="210"/>
        <end position="229"/>
    </location>
</feature>
<dbReference type="KEGG" id="celz:E5225_16045"/>
<comment type="subcellular location">
    <subcellularLocation>
        <location evidence="1">Membrane</location>
        <topology evidence="1">Multi-pass membrane protein</topology>
    </subcellularLocation>
</comment>
<dbReference type="Proteomes" id="UP000296469">
    <property type="component" value="Chromosome"/>
</dbReference>
<evidence type="ECO:0000256" key="4">
    <source>
        <dbReference type="ARBA" id="ARBA00023136"/>
    </source>
</evidence>
<protein>
    <submittedName>
        <fullName evidence="8">ABC transporter permease</fullName>
    </submittedName>
</protein>
<dbReference type="InterPro" id="IPR013525">
    <property type="entry name" value="ABC2_TM"/>
</dbReference>
<evidence type="ECO:0000256" key="5">
    <source>
        <dbReference type="SAM" id="MobiDB-lite"/>
    </source>
</evidence>
<gene>
    <name evidence="8" type="ORF">E5225_16045</name>
</gene>
<evidence type="ECO:0000259" key="7">
    <source>
        <dbReference type="Pfam" id="PF01061"/>
    </source>
</evidence>
<dbReference type="PANTHER" id="PTHR43229">
    <property type="entry name" value="NODULATION PROTEIN J"/>
    <property type="match status" value="1"/>
</dbReference>
<evidence type="ECO:0000256" key="6">
    <source>
        <dbReference type="SAM" id="Phobius"/>
    </source>
</evidence>
<keyword evidence="3 6" id="KW-1133">Transmembrane helix</keyword>